<dbReference type="Proteomes" id="UP000515123">
    <property type="component" value="Linkage group 11"/>
</dbReference>
<dbReference type="InterPro" id="IPR005162">
    <property type="entry name" value="Retrotrans_gag_dom"/>
</dbReference>
<gene>
    <name evidence="4" type="primary">LOC109717587</name>
</gene>
<evidence type="ECO:0000259" key="2">
    <source>
        <dbReference type="Pfam" id="PF03732"/>
    </source>
</evidence>
<organism evidence="3 4">
    <name type="scientific">Ananas comosus</name>
    <name type="common">Pineapple</name>
    <name type="synonym">Ananas ananas</name>
    <dbReference type="NCBI Taxonomy" id="4615"/>
    <lineage>
        <taxon>Eukaryota</taxon>
        <taxon>Viridiplantae</taxon>
        <taxon>Streptophyta</taxon>
        <taxon>Embryophyta</taxon>
        <taxon>Tracheophyta</taxon>
        <taxon>Spermatophyta</taxon>
        <taxon>Magnoliopsida</taxon>
        <taxon>Liliopsida</taxon>
        <taxon>Poales</taxon>
        <taxon>Bromeliaceae</taxon>
        <taxon>Bromelioideae</taxon>
        <taxon>Ananas</taxon>
    </lineage>
</organism>
<dbReference type="GeneID" id="109717587"/>
<dbReference type="OrthoDB" id="648825at2759"/>
<dbReference type="PANTHER" id="PTHR33223:SF6">
    <property type="entry name" value="CCHC-TYPE DOMAIN-CONTAINING PROTEIN"/>
    <property type="match status" value="1"/>
</dbReference>
<feature type="domain" description="Retrotransposon gag" evidence="2">
    <location>
        <begin position="89"/>
        <end position="184"/>
    </location>
</feature>
<proteinExistence type="predicted"/>
<dbReference type="PANTHER" id="PTHR33223">
    <property type="entry name" value="CCHC-TYPE DOMAIN-CONTAINING PROTEIN"/>
    <property type="match status" value="1"/>
</dbReference>
<sequence>MGEPSSDYVDDDDDPHETGDDTELAADSSSSSSSFNSSPVITPPTYVNVAPLPVFRGVDPGECPVEHLARFDRACRANNAADPGVAARVFPASLDADAALWYDLAVAPLRPAPSWPAVRSAFLLAFRPPDFAERARAQLMSLRQGEAESASRYHLRLQWILKRWPEHGIPDALLKGIFIDGLREGFQEWVVTQKPETLAEAVGLAMSWERAEGVREARRRLNKATAEDGGNRKCGFCGETGHEEGACEVRRRMRELWLSSKDNGGVGSCL</sequence>
<dbReference type="AlphaFoldDB" id="A0A6P5FSX8"/>
<reference evidence="4" key="2">
    <citation type="submission" date="2025-08" db="UniProtKB">
        <authorList>
            <consortium name="RefSeq"/>
        </authorList>
    </citation>
    <scope>IDENTIFICATION</scope>
    <source>
        <tissue evidence="4">Leaf</tissue>
    </source>
</reference>
<feature type="region of interest" description="Disordered" evidence="1">
    <location>
        <begin position="1"/>
        <end position="39"/>
    </location>
</feature>
<evidence type="ECO:0000313" key="4">
    <source>
        <dbReference type="RefSeq" id="XP_020099024.1"/>
    </source>
</evidence>
<evidence type="ECO:0000313" key="3">
    <source>
        <dbReference type="Proteomes" id="UP000515123"/>
    </source>
</evidence>
<protein>
    <submittedName>
        <fullName evidence="4">Uncharacterized protein LOC109717587</fullName>
    </submittedName>
</protein>
<name>A0A6P5FSX8_ANACO</name>
<dbReference type="Pfam" id="PF03732">
    <property type="entry name" value="Retrotrans_gag"/>
    <property type="match status" value="1"/>
</dbReference>
<feature type="compositionally biased region" description="Acidic residues" evidence="1">
    <location>
        <begin position="8"/>
        <end position="24"/>
    </location>
</feature>
<accession>A0A6P5FSX8</accession>
<evidence type="ECO:0000256" key="1">
    <source>
        <dbReference type="SAM" id="MobiDB-lite"/>
    </source>
</evidence>
<reference evidence="3" key="1">
    <citation type="journal article" date="2015" name="Nat. Genet.">
        <title>The pineapple genome and the evolution of CAM photosynthesis.</title>
        <authorList>
            <person name="Ming R."/>
            <person name="VanBuren R."/>
            <person name="Wai C.M."/>
            <person name="Tang H."/>
            <person name="Schatz M.C."/>
            <person name="Bowers J.E."/>
            <person name="Lyons E."/>
            <person name="Wang M.L."/>
            <person name="Chen J."/>
            <person name="Biggers E."/>
            <person name="Zhang J."/>
            <person name="Huang L."/>
            <person name="Zhang L."/>
            <person name="Miao W."/>
            <person name="Zhang J."/>
            <person name="Ye Z."/>
            <person name="Miao C."/>
            <person name="Lin Z."/>
            <person name="Wang H."/>
            <person name="Zhou H."/>
            <person name="Yim W.C."/>
            <person name="Priest H.D."/>
            <person name="Zheng C."/>
            <person name="Woodhouse M."/>
            <person name="Edger P.P."/>
            <person name="Guyot R."/>
            <person name="Guo H.B."/>
            <person name="Guo H."/>
            <person name="Zheng G."/>
            <person name="Singh R."/>
            <person name="Sharma A."/>
            <person name="Min X."/>
            <person name="Zheng Y."/>
            <person name="Lee H."/>
            <person name="Gurtowski J."/>
            <person name="Sedlazeck F.J."/>
            <person name="Harkess A."/>
            <person name="McKain M.R."/>
            <person name="Liao Z."/>
            <person name="Fang J."/>
            <person name="Liu J."/>
            <person name="Zhang X."/>
            <person name="Zhang Q."/>
            <person name="Hu W."/>
            <person name="Qin Y."/>
            <person name="Wang K."/>
            <person name="Chen L.Y."/>
            <person name="Shirley N."/>
            <person name="Lin Y.R."/>
            <person name="Liu L.Y."/>
            <person name="Hernandez A.G."/>
            <person name="Wright C.L."/>
            <person name="Bulone V."/>
            <person name="Tuskan G.A."/>
            <person name="Heath K."/>
            <person name="Zee F."/>
            <person name="Moore P.H."/>
            <person name="Sunkar R."/>
            <person name="Leebens-Mack J.H."/>
            <person name="Mockler T."/>
            <person name="Bennetzen J.L."/>
            <person name="Freeling M."/>
            <person name="Sankoff D."/>
            <person name="Paterson A.H."/>
            <person name="Zhu X."/>
            <person name="Yang X."/>
            <person name="Smith J.A."/>
            <person name="Cushman J.C."/>
            <person name="Paull R.E."/>
            <person name="Yu Q."/>
        </authorList>
    </citation>
    <scope>NUCLEOTIDE SEQUENCE [LARGE SCALE GENOMIC DNA]</scope>
    <source>
        <strain evidence="3">cv. F153</strain>
    </source>
</reference>
<feature type="compositionally biased region" description="Low complexity" evidence="1">
    <location>
        <begin position="28"/>
        <end position="38"/>
    </location>
</feature>
<keyword evidence="3" id="KW-1185">Reference proteome</keyword>
<dbReference type="RefSeq" id="XP_020099024.1">
    <property type="nucleotide sequence ID" value="XM_020243435.1"/>
</dbReference>